<protein>
    <submittedName>
        <fullName evidence="1">Microcyclamide protein</fullName>
    </submittedName>
</protein>
<sequence>MRITPMDKKNLLPNQGAPVIRGISGKLPSHLAELSEEALGGNGAEASATVSICAFDGAEASFTGCMCAFDGAEASITGCICAFDGAEASITGCICAFDGDEA</sequence>
<name>B0BKB6_MICA7</name>
<dbReference type="AlphaFoldDB" id="B0BKB6"/>
<evidence type="ECO:0000313" key="1">
    <source>
        <dbReference type="EMBL" id="CAP64339.1"/>
    </source>
</evidence>
<reference evidence="1" key="1">
    <citation type="submission" date="2008-01" db="EMBL/GenBank/DDBJ databases">
        <title>Microcyclamide biosynthesis in two strains of Microcystis aeruginosa: from structure to genes and vice versa.</title>
        <authorList>
            <person name="Ziemert N."/>
            <person name="Ishida K."/>
            <person name="Quillardet P."/>
            <person name="Bouchier C."/>
            <person name="Hertweck C."/>
            <person name="Tandeau de Marsac N."/>
            <person name="Dittmann E."/>
        </authorList>
    </citation>
    <scope>NUCLEOTIDE SEQUENCE</scope>
    <source>
        <strain evidence="1">PCC 7806</strain>
    </source>
</reference>
<gene>
    <name evidence="1" type="primary">mcaE</name>
</gene>
<accession>B0BKB6</accession>
<dbReference type="Pfam" id="PF19155">
    <property type="entry name" value="DUF5837"/>
    <property type="match status" value="1"/>
</dbReference>
<proteinExistence type="predicted"/>
<dbReference type="InterPro" id="IPR022264">
    <property type="entry name" value="Microcy/ptell_bactrcn_lead_pep"/>
</dbReference>
<dbReference type="EMBL" id="AM931579">
    <property type="protein sequence ID" value="CAP64339.1"/>
    <property type="molecule type" value="Genomic_DNA"/>
</dbReference>
<dbReference type="NCBIfam" id="TIGR03678">
    <property type="entry name" value="het_cyc_patell"/>
    <property type="match status" value="1"/>
</dbReference>
<organism evidence="1">
    <name type="scientific">Microcystis aeruginosa (strain PCC 7806)</name>
    <dbReference type="NCBI Taxonomy" id="267872"/>
    <lineage>
        <taxon>Bacteria</taxon>
        <taxon>Bacillati</taxon>
        <taxon>Cyanobacteriota</taxon>
        <taxon>Cyanophyceae</taxon>
        <taxon>Oscillatoriophycideae</taxon>
        <taxon>Chroococcales</taxon>
        <taxon>Microcystaceae</taxon>
        <taxon>Microcystis</taxon>
    </lineage>
</organism>
<dbReference type="InterPro" id="IPR044050">
    <property type="entry name" value="DUF5837"/>
</dbReference>